<keyword evidence="2" id="KW-1185">Reference proteome</keyword>
<reference evidence="1 2" key="1">
    <citation type="submission" date="2017-10" db="EMBL/GenBank/DDBJ databases">
        <title>Comparative genomics in systemic dimorphic fungi from Ajellomycetaceae.</title>
        <authorList>
            <person name="Munoz J.F."/>
            <person name="Mcewen J.G."/>
            <person name="Clay O.K."/>
            <person name="Cuomo C.A."/>
        </authorList>
    </citation>
    <scope>NUCLEOTIDE SEQUENCE [LARGE SCALE GENOMIC DNA]</scope>
    <source>
        <strain evidence="1 2">UAMH4076</strain>
    </source>
</reference>
<evidence type="ECO:0008006" key="3">
    <source>
        <dbReference type="Google" id="ProtNLM"/>
    </source>
</evidence>
<evidence type="ECO:0000313" key="2">
    <source>
        <dbReference type="Proteomes" id="UP000226031"/>
    </source>
</evidence>
<dbReference type="EMBL" id="PDND01000257">
    <property type="protein sequence ID" value="PGH29277.1"/>
    <property type="molecule type" value="Genomic_DNA"/>
</dbReference>
<comment type="caution">
    <text evidence="1">The sequence shown here is derived from an EMBL/GenBank/DDBJ whole genome shotgun (WGS) entry which is preliminary data.</text>
</comment>
<accession>A0A2B7Z8X8</accession>
<evidence type="ECO:0000313" key="1">
    <source>
        <dbReference type="EMBL" id="PGH29277.1"/>
    </source>
</evidence>
<name>A0A2B7Z8X8_9EURO</name>
<dbReference type="VEuPathDB" id="FungiDB:EMCG_02556"/>
<dbReference type="SUPFAM" id="SSF56112">
    <property type="entry name" value="Protein kinase-like (PK-like)"/>
    <property type="match status" value="1"/>
</dbReference>
<sequence length="249" mass="29034">MGQTEFYRSWIGELWDDLELYCRDGTEWRIGKKISEKSTLALAQFISTGKGAAEAQAVYHCEQIVRGELTGTRAIAKVRMQVPPDFPPSLNPEARAKIAEEEPAGWTRLEVHSLRYFNEKKCSVVPRLLNVVKSTQDMLHMPVPDGYLVFLIMEELPGVSLINFWEYDRPKRDRIRASFRRSLTELFSLHGHPVDCKLDNLIYDESTDKCYFVDFESIWVEEEKRPLKFSDSYYFLWGLAYTINCEDHF</sequence>
<protein>
    <recommendedName>
        <fullName evidence="3">Protein kinase domain-containing protein</fullName>
    </recommendedName>
</protein>
<organism evidence="1 2">
    <name type="scientific">[Emmonsia] crescens</name>
    <dbReference type="NCBI Taxonomy" id="73230"/>
    <lineage>
        <taxon>Eukaryota</taxon>
        <taxon>Fungi</taxon>
        <taxon>Dikarya</taxon>
        <taxon>Ascomycota</taxon>
        <taxon>Pezizomycotina</taxon>
        <taxon>Eurotiomycetes</taxon>
        <taxon>Eurotiomycetidae</taxon>
        <taxon>Onygenales</taxon>
        <taxon>Ajellomycetaceae</taxon>
        <taxon>Emergomyces</taxon>
    </lineage>
</organism>
<dbReference type="Gene3D" id="1.10.510.10">
    <property type="entry name" value="Transferase(Phosphotransferase) domain 1"/>
    <property type="match status" value="1"/>
</dbReference>
<dbReference type="Proteomes" id="UP000226031">
    <property type="component" value="Unassembled WGS sequence"/>
</dbReference>
<dbReference type="InterPro" id="IPR011009">
    <property type="entry name" value="Kinase-like_dom_sf"/>
</dbReference>
<dbReference type="AlphaFoldDB" id="A0A2B7Z8X8"/>
<proteinExistence type="predicted"/>
<gene>
    <name evidence="1" type="ORF">GX50_07969</name>
</gene>